<dbReference type="InterPro" id="IPR023997">
    <property type="entry name" value="TonB-dep_OMP_SusC/RagA_CS"/>
</dbReference>
<name>A0AAQ0LQR7_9BACE</name>
<dbReference type="Pfam" id="PF07715">
    <property type="entry name" value="Plug"/>
    <property type="match status" value="1"/>
</dbReference>
<dbReference type="SUPFAM" id="SSF56935">
    <property type="entry name" value="Porins"/>
    <property type="match status" value="1"/>
</dbReference>
<dbReference type="GO" id="GO:0009279">
    <property type="term" value="C:cell outer membrane"/>
    <property type="evidence" value="ECO:0007669"/>
    <property type="project" value="UniProtKB-SubCell"/>
</dbReference>
<keyword evidence="1" id="KW-0998">Cell outer membrane</keyword>
<dbReference type="NCBIfam" id="TIGR04056">
    <property type="entry name" value="OMP_RagA_SusC"/>
    <property type="match status" value="1"/>
</dbReference>
<proteinExistence type="inferred from homology"/>
<gene>
    <name evidence="4" type="ORF">DWX27_05050</name>
    <name evidence="5" type="ORF">DWZ32_00335</name>
</gene>
<keyword evidence="2" id="KW-0732">Signal</keyword>
<evidence type="ECO:0000313" key="6">
    <source>
        <dbReference type="Proteomes" id="UP000284772"/>
    </source>
</evidence>
<evidence type="ECO:0000313" key="7">
    <source>
        <dbReference type="Proteomes" id="UP000286003"/>
    </source>
</evidence>
<keyword evidence="1" id="KW-0472">Membrane</keyword>
<keyword evidence="1" id="KW-0812">Transmembrane</keyword>
<dbReference type="InterPro" id="IPR008969">
    <property type="entry name" value="CarboxyPept-like_regulatory"/>
</dbReference>
<dbReference type="Proteomes" id="UP000284772">
    <property type="component" value="Unassembled WGS sequence"/>
</dbReference>
<evidence type="ECO:0000313" key="5">
    <source>
        <dbReference type="EMBL" id="RHN10505.1"/>
    </source>
</evidence>
<comment type="subcellular location">
    <subcellularLocation>
        <location evidence="1">Cell outer membrane</location>
        <topology evidence="1">Multi-pass membrane protein</topology>
    </subcellularLocation>
</comment>
<dbReference type="InterPro" id="IPR012910">
    <property type="entry name" value="Plug_dom"/>
</dbReference>
<dbReference type="SUPFAM" id="SSF49464">
    <property type="entry name" value="Carboxypeptidase regulatory domain-like"/>
    <property type="match status" value="1"/>
</dbReference>
<evidence type="ECO:0000256" key="2">
    <source>
        <dbReference type="SAM" id="SignalP"/>
    </source>
</evidence>
<evidence type="ECO:0000256" key="1">
    <source>
        <dbReference type="PROSITE-ProRule" id="PRU01360"/>
    </source>
</evidence>
<dbReference type="InterPro" id="IPR023996">
    <property type="entry name" value="TonB-dep_OMP_SusC/RagA"/>
</dbReference>
<evidence type="ECO:0000259" key="3">
    <source>
        <dbReference type="Pfam" id="PF07715"/>
    </source>
</evidence>
<feature type="signal peptide" evidence="2">
    <location>
        <begin position="1"/>
        <end position="21"/>
    </location>
</feature>
<dbReference type="FunFam" id="2.60.40.1120:FF:000003">
    <property type="entry name" value="Outer membrane protein Omp121"/>
    <property type="match status" value="1"/>
</dbReference>
<dbReference type="InterPro" id="IPR039426">
    <property type="entry name" value="TonB-dep_rcpt-like"/>
</dbReference>
<protein>
    <submittedName>
        <fullName evidence="4">TonB-dependent receptor</fullName>
    </submittedName>
</protein>
<dbReference type="Pfam" id="PF13715">
    <property type="entry name" value="CarbopepD_reg_2"/>
    <property type="match status" value="1"/>
</dbReference>
<dbReference type="AlphaFoldDB" id="A0AAQ0LQR7"/>
<organism evidence="4 6">
    <name type="scientific">Bacteroides intestinalis</name>
    <dbReference type="NCBI Taxonomy" id="329854"/>
    <lineage>
        <taxon>Bacteria</taxon>
        <taxon>Pseudomonadati</taxon>
        <taxon>Bacteroidota</taxon>
        <taxon>Bacteroidia</taxon>
        <taxon>Bacteroidales</taxon>
        <taxon>Bacteroidaceae</taxon>
        <taxon>Bacteroides</taxon>
    </lineage>
</organism>
<feature type="chain" id="PRO_5043003553" evidence="2">
    <location>
        <begin position="22"/>
        <end position="1080"/>
    </location>
</feature>
<dbReference type="NCBIfam" id="TIGR04057">
    <property type="entry name" value="SusC_RagA_signa"/>
    <property type="match status" value="1"/>
</dbReference>
<dbReference type="RefSeq" id="WP_115503331.1">
    <property type="nucleotide sequence ID" value="NZ_CABMMK010000006.1"/>
</dbReference>
<dbReference type="PROSITE" id="PS52016">
    <property type="entry name" value="TONB_DEPENDENT_REC_3"/>
    <property type="match status" value="1"/>
</dbReference>
<dbReference type="Proteomes" id="UP000286003">
    <property type="component" value="Unassembled WGS sequence"/>
</dbReference>
<accession>A0AAQ0LQR7</accession>
<keyword evidence="1" id="KW-1134">Transmembrane beta strand</keyword>
<sequence>MKYRYIIMMGCLFILNSIICAQTTKVTGVVVDESGEPLPGVNVVIKENHGTGTITDLDGNFSIEADAKQSLEFTYLGYQKQTVPATKGKKMKVVLREDSQMLNEVVIVGFGTQKKANLTGAVKSVDTKVLASRPITSVADGLQGAVAGLNITNDMGGAPGQKMEINIRGVGLEDIDQDGTGSKASPLVLIDGMEGDLSTLNPNDVENITILKDAAAAAIYGSRAPYGVILVTLKKGDRGFNISYSGNVRISQPINTPNMVNSYEYALAVNDAFTNAGGNSQINTDRILALMNGTSLPDVPYLQYGIEPGKPNEETGEVWWVGDQQCWANTNWYDVHLKNASYSQEHNVSMSGGSDKFNYYISGRYLNQNGLFRYSDDKYENFSLNGNFTIKMNKIVSVYWTTRMILDKNQKPSAMNDLFFHNLGRTYPLVPVTFPNGEYHTSSGIEALQHGGDQIANGKSFYNQGKVIIEPVKDWKIYVDFSSRIETPNDTRQFKKIYNTLPDGRVVATGVLKDVAVKHEVKENGSFNVQPGAGESYYEVGNGRINYWNFSARTDYEKQLKKHYFKILLGTQSEYYSTSYSRIGSSKIVSDDNPWIVNDPTNLTSEQKSEWSTLGIFSRLNYNYAMRYLAEVNFRADAASRFPTDKRWGFFPSFSVGWNIAEEPFFEKIKEKTGWDMFKIRASFGSLGSQNTNSFYPYFQKMFTNPMSDYVFDGVAATQLKAPAPFSTNITWETVQNTNAGVDLAFFNSRLSIMGEWYERKTKDAVGPALPVPAVYGANVPKTNNAELRTRGWELEASWTDRIGKDWSYELYVTLSDFKSIITKYDSPNKELSKYYKGKDLGDIWGLRVIGIAKNDQEMADHIAQHDQTAIGNSLWGGGDFMYANLDDNPAITKGSETVDSHGDLTVIGNSTPRYSYGIRGTLRWKYLDFSCFFQGVGKRDVFLDSPSFFGVSGAWQRSIYKEHMDYFRYANHPLGANTDAYYARIRTDRNNSQCNDHYLQDASYLRLKNVTLGYTLPQLASIKKYIKKLRIYVSAENLLTFTNLMILDPEALGSSAQAYGIGKTYPMYRTFSVGVNVMF</sequence>
<dbReference type="EMBL" id="QRQM01000001">
    <property type="protein sequence ID" value="RHN10505.1"/>
    <property type="molecule type" value="Genomic_DNA"/>
</dbReference>
<dbReference type="Gene3D" id="2.60.40.1120">
    <property type="entry name" value="Carboxypeptidase-like, regulatory domain"/>
    <property type="match status" value="1"/>
</dbReference>
<comment type="caution">
    <text evidence="4">The sequence shown here is derived from an EMBL/GenBank/DDBJ whole genome shotgun (WGS) entry which is preliminary data.</text>
</comment>
<evidence type="ECO:0000313" key="4">
    <source>
        <dbReference type="EMBL" id="RGT55694.1"/>
    </source>
</evidence>
<keyword evidence="4" id="KW-0675">Receptor</keyword>
<reference evidence="6 7" key="1">
    <citation type="submission" date="2018-08" db="EMBL/GenBank/DDBJ databases">
        <title>A genome reference for cultivated species of the human gut microbiota.</title>
        <authorList>
            <person name="Zou Y."/>
            <person name="Xue W."/>
            <person name="Luo G."/>
        </authorList>
    </citation>
    <scope>NUCLEOTIDE SEQUENCE [LARGE SCALE GENOMIC DNA]</scope>
    <source>
        <strain evidence="4 6">AF19-10AC</strain>
        <strain evidence="5 7">AF31-23</strain>
    </source>
</reference>
<comment type="similarity">
    <text evidence="1">Belongs to the TonB-dependent receptor family.</text>
</comment>
<dbReference type="Gene3D" id="2.170.130.10">
    <property type="entry name" value="TonB-dependent receptor, plug domain"/>
    <property type="match status" value="1"/>
</dbReference>
<dbReference type="EMBL" id="QRWT01000003">
    <property type="protein sequence ID" value="RGT55694.1"/>
    <property type="molecule type" value="Genomic_DNA"/>
</dbReference>
<dbReference type="InterPro" id="IPR037066">
    <property type="entry name" value="Plug_dom_sf"/>
</dbReference>
<feature type="domain" description="TonB-dependent receptor plug" evidence="3">
    <location>
        <begin position="115"/>
        <end position="228"/>
    </location>
</feature>
<keyword evidence="1" id="KW-0813">Transport</keyword>